<sequence length="234" mass="25459">MDNPWVTLVALRNPDLCAQPPNPGNGAQPPNPENGAQPPNSETGAQPPNPENCAQPPNPENGSQPPNPDNALNPNLMYAPNVPKHAACVEMSTHQRTVPFDTIRPEPEVNTNDVITPTSTTHKGTHGGMVNPRLEKITFGGRGKGPGKFREPGGVAVSRYNEIFVADGANERIQVFNINGVFLRLFPTVVPSRNKQKMNPSDVVIDGKGYVWVVGSDLDHEYLVKYSREGRLYV</sequence>
<evidence type="ECO:0000256" key="1">
    <source>
        <dbReference type="ARBA" id="ARBA00022737"/>
    </source>
</evidence>
<dbReference type="PROSITE" id="PS51125">
    <property type="entry name" value="NHL"/>
    <property type="match status" value="1"/>
</dbReference>
<evidence type="ECO:0000313" key="5">
    <source>
        <dbReference type="Proteomes" id="UP000838412"/>
    </source>
</evidence>
<feature type="region of interest" description="Disordered" evidence="3">
    <location>
        <begin position="13"/>
        <end position="78"/>
    </location>
</feature>
<evidence type="ECO:0000313" key="4">
    <source>
        <dbReference type="EMBL" id="CAH1238949.1"/>
    </source>
</evidence>
<dbReference type="InterPro" id="IPR001258">
    <property type="entry name" value="NHL_repeat"/>
</dbReference>
<feature type="compositionally biased region" description="Polar residues" evidence="3">
    <location>
        <begin position="109"/>
        <end position="122"/>
    </location>
</feature>
<dbReference type="PANTHER" id="PTHR24104">
    <property type="entry name" value="E3 UBIQUITIN-PROTEIN LIGASE NHLRC1-RELATED"/>
    <property type="match status" value="1"/>
</dbReference>
<name>A0A8J9W754_BRALA</name>
<dbReference type="Proteomes" id="UP000838412">
    <property type="component" value="Chromosome 10"/>
</dbReference>
<dbReference type="InterPro" id="IPR011042">
    <property type="entry name" value="6-blade_b-propeller_TolB-like"/>
</dbReference>
<dbReference type="Pfam" id="PF01436">
    <property type="entry name" value="NHL"/>
    <property type="match status" value="1"/>
</dbReference>
<organism evidence="4 5">
    <name type="scientific">Branchiostoma lanceolatum</name>
    <name type="common">Common lancelet</name>
    <name type="synonym">Amphioxus lanceolatum</name>
    <dbReference type="NCBI Taxonomy" id="7740"/>
    <lineage>
        <taxon>Eukaryota</taxon>
        <taxon>Metazoa</taxon>
        <taxon>Chordata</taxon>
        <taxon>Cephalochordata</taxon>
        <taxon>Leptocardii</taxon>
        <taxon>Amphioxiformes</taxon>
        <taxon>Branchiostomatidae</taxon>
        <taxon>Branchiostoma</taxon>
    </lineage>
</organism>
<dbReference type="InterPro" id="IPR050952">
    <property type="entry name" value="TRIM-NHL_E3_ligases"/>
</dbReference>
<proteinExistence type="predicted"/>
<gene>
    <name evidence="4" type="primary">TRIM71</name>
    <name evidence="4" type="ORF">BLAG_LOCUS3355</name>
</gene>
<dbReference type="AlphaFoldDB" id="A0A8J9W754"/>
<dbReference type="SUPFAM" id="SSF63829">
    <property type="entry name" value="Calcium-dependent phosphotriesterase"/>
    <property type="match status" value="1"/>
</dbReference>
<keyword evidence="1" id="KW-0677">Repeat</keyword>
<dbReference type="EMBL" id="OV696695">
    <property type="protein sequence ID" value="CAH1238949.1"/>
    <property type="molecule type" value="Genomic_DNA"/>
</dbReference>
<dbReference type="GO" id="GO:0000209">
    <property type="term" value="P:protein polyubiquitination"/>
    <property type="evidence" value="ECO:0007669"/>
    <property type="project" value="TreeGrafter"/>
</dbReference>
<reference evidence="4" key="1">
    <citation type="submission" date="2022-01" db="EMBL/GenBank/DDBJ databases">
        <authorList>
            <person name="Braso-Vives M."/>
        </authorList>
    </citation>
    <scope>NUCLEOTIDE SEQUENCE</scope>
</reference>
<dbReference type="GO" id="GO:0043161">
    <property type="term" value="P:proteasome-mediated ubiquitin-dependent protein catabolic process"/>
    <property type="evidence" value="ECO:0007669"/>
    <property type="project" value="TreeGrafter"/>
</dbReference>
<feature type="region of interest" description="Disordered" evidence="3">
    <location>
        <begin position="103"/>
        <end position="131"/>
    </location>
</feature>
<dbReference type="Gene3D" id="2.120.10.30">
    <property type="entry name" value="TolB, C-terminal domain"/>
    <property type="match status" value="1"/>
</dbReference>
<feature type="compositionally biased region" description="Low complexity" evidence="3">
    <location>
        <begin position="24"/>
        <end position="36"/>
    </location>
</feature>
<dbReference type="GO" id="GO:0061630">
    <property type="term" value="F:ubiquitin protein ligase activity"/>
    <property type="evidence" value="ECO:0007669"/>
    <property type="project" value="TreeGrafter"/>
</dbReference>
<evidence type="ECO:0000256" key="2">
    <source>
        <dbReference type="PROSITE-ProRule" id="PRU00504"/>
    </source>
</evidence>
<evidence type="ECO:0000256" key="3">
    <source>
        <dbReference type="SAM" id="MobiDB-lite"/>
    </source>
</evidence>
<accession>A0A8J9W754</accession>
<feature type="compositionally biased region" description="Polar residues" evidence="3">
    <location>
        <begin position="37"/>
        <end position="46"/>
    </location>
</feature>
<protein>
    <submittedName>
        <fullName evidence="4">TRIM71 protein</fullName>
    </submittedName>
</protein>
<keyword evidence="5" id="KW-1185">Reference proteome</keyword>
<feature type="repeat" description="NHL" evidence="2">
    <location>
        <begin position="136"/>
        <end position="179"/>
    </location>
</feature>
<dbReference type="PANTHER" id="PTHR24104:SF50">
    <property type="entry name" value="SMP-30_GLUCONOLACTONASE_LRE-LIKE REGION DOMAIN-CONTAINING PROTEIN"/>
    <property type="match status" value="1"/>
</dbReference>